<dbReference type="Gene3D" id="3.40.50.20">
    <property type="match status" value="1"/>
</dbReference>
<comment type="function">
    <text evidence="6">Catalyzes the ATP-dependent conversion of 5-aminoimidazole ribonucleotide (AIR) and HCO(3)- to N5-carboxyaminoimidazole ribonucleotide (N5-CAIR).</text>
</comment>
<dbReference type="InterPro" id="IPR011054">
    <property type="entry name" value="Rudment_hybrid_motif"/>
</dbReference>
<dbReference type="HAMAP" id="MF_01928">
    <property type="entry name" value="PurK"/>
    <property type="match status" value="1"/>
</dbReference>
<feature type="binding site" evidence="5">
    <location>
        <begin position="138"/>
        <end position="144"/>
    </location>
    <ligand>
        <name>ATP</name>
        <dbReference type="ChEBI" id="CHEBI:30616"/>
    </ligand>
</feature>
<keyword evidence="9" id="KW-1185">Reference proteome</keyword>
<dbReference type="GO" id="GO:0034028">
    <property type="term" value="F:5-(carboxyamino)imidazole ribonucleotide synthase activity"/>
    <property type="evidence" value="ECO:0007669"/>
    <property type="project" value="UniProtKB-UniRule"/>
</dbReference>
<dbReference type="Gene3D" id="3.30.1490.20">
    <property type="entry name" value="ATP-grasp fold, A domain"/>
    <property type="match status" value="1"/>
</dbReference>
<proteinExistence type="inferred from homology"/>
<dbReference type="RefSeq" id="WP_065545883.1">
    <property type="nucleotide sequence ID" value="NZ_CP016414.1"/>
</dbReference>
<evidence type="ECO:0000313" key="8">
    <source>
        <dbReference type="EMBL" id="ANU37820.1"/>
    </source>
</evidence>
<dbReference type="GO" id="GO:0006189">
    <property type="term" value="P:'de novo' IMP biosynthetic process"/>
    <property type="evidence" value="ECO:0007669"/>
    <property type="project" value="UniProtKB-UniRule"/>
</dbReference>
<comment type="similarity">
    <text evidence="5 6">Belongs to the PurK/PurT family.</text>
</comment>
<evidence type="ECO:0000256" key="2">
    <source>
        <dbReference type="ARBA" id="ARBA00022741"/>
    </source>
</evidence>
<dbReference type="PROSITE" id="PS50975">
    <property type="entry name" value="ATP_GRASP"/>
    <property type="match status" value="1"/>
</dbReference>
<keyword evidence="4 5" id="KW-0067">ATP-binding</keyword>
<organism evidence="8 9">
    <name type="scientific">Vibrio scophthalmi</name>
    <dbReference type="NCBI Taxonomy" id="45658"/>
    <lineage>
        <taxon>Bacteria</taxon>
        <taxon>Pseudomonadati</taxon>
        <taxon>Pseudomonadota</taxon>
        <taxon>Gammaproteobacteria</taxon>
        <taxon>Vibrionales</taxon>
        <taxon>Vibrionaceae</taxon>
        <taxon>Vibrio</taxon>
    </lineage>
</organism>
<dbReference type="InterPro" id="IPR011761">
    <property type="entry name" value="ATP-grasp"/>
</dbReference>
<comment type="pathway">
    <text evidence="5 6">Purine metabolism; IMP biosynthesis via de novo pathway; 5-amino-1-(5-phospho-D-ribosyl)imidazole-4-carboxylate from 5-amino-1-(5-phospho-D-ribosyl)imidazole (N5-CAIR route): step 1/2.</text>
</comment>
<dbReference type="STRING" id="45658.VSVS12_00258"/>
<dbReference type="EC" id="6.3.4.18" evidence="5 6"/>
<dbReference type="FunFam" id="3.30.1490.20:FF:000015">
    <property type="entry name" value="N5-carboxyaminoimidazole ribonucleotide synthase"/>
    <property type="match status" value="1"/>
</dbReference>
<dbReference type="GO" id="GO:0004638">
    <property type="term" value="F:phosphoribosylaminoimidazole carboxylase activity"/>
    <property type="evidence" value="ECO:0007669"/>
    <property type="project" value="InterPro"/>
</dbReference>
<feature type="binding site" evidence="5">
    <location>
        <position position="206"/>
    </location>
    <ligand>
        <name>ATP</name>
        <dbReference type="ChEBI" id="CHEBI:30616"/>
    </ligand>
</feature>
<dbReference type="FunFam" id="3.30.470.20:FF:000029">
    <property type="entry name" value="N5-carboxyaminoimidazole ribonucleotide synthase"/>
    <property type="match status" value="1"/>
</dbReference>
<dbReference type="InterPro" id="IPR054350">
    <property type="entry name" value="PurT/PurK_preATP-grasp"/>
</dbReference>
<dbReference type="InterPro" id="IPR003135">
    <property type="entry name" value="ATP-grasp_carboxylate-amine"/>
</dbReference>
<dbReference type="GO" id="GO:0005829">
    <property type="term" value="C:cytosol"/>
    <property type="evidence" value="ECO:0007669"/>
    <property type="project" value="TreeGrafter"/>
</dbReference>
<feature type="binding site" evidence="5">
    <location>
        <begin position="175"/>
        <end position="178"/>
    </location>
    <ligand>
        <name>ATP</name>
        <dbReference type="ChEBI" id="CHEBI:30616"/>
    </ligand>
</feature>
<dbReference type="SUPFAM" id="SSF56059">
    <property type="entry name" value="Glutathione synthetase ATP-binding domain-like"/>
    <property type="match status" value="1"/>
</dbReference>
<evidence type="ECO:0000256" key="1">
    <source>
        <dbReference type="ARBA" id="ARBA00022598"/>
    </source>
</evidence>
<evidence type="ECO:0000256" key="5">
    <source>
        <dbReference type="HAMAP-Rule" id="MF_01928"/>
    </source>
</evidence>
<dbReference type="NCBIfam" id="NF004679">
    <property type="entry name" value="PRK06019.1-5"/>
    <property type="match status" value="1"/>
</dbReference>
<keyword evidence="2 5" id="KW-0547">Nucleotide-binding</keyword>
<dbReference type="UniPathway" id="UPA00074">
    <property type="reaction ID" value="UER00942"/>
</dbReference>
<dbReference type="Pfam" id="PF17769">
    <property type="entry name" value="PurK_C"/>
    <property type="match status" value="1"/>
</dbReference>
<feature type="binding site" evidence="5">
    <location>
        <position position="93"/>
    </location>
    <ligand>
        <name>ATP</name>
        <dbReference type="ChEBI" id="CHEBI:30616"/>
    </ligand>
</feature>
<dbReference type="GO" id="GO:0005524">
    <property type="term" value="F:ATP binding"/>
    <property type="evidence" value="ECO:0007669"/>
    <property type="project" value="UniProtKB-UniRule"/>
</dbReference>
<evidence type="ECO:0000313" key="9">
    <source>
        <dbReference type="Proteomes" id="UP000092528"/>
    </source>
</evidence>
<reference evidence="8 9" key="1">
    <citation type="submission" date="2016-07" db="EMBL/GenBank/DDBJ databases">
        <title>Genome sequencing of Vibrio scophthalmi strain VS-05, an isolated from Paralichthys olivaceus.</title>
        <authorList>
            <person name="Han H.-J."/>
        </authorList>
    </citation>
    <scope>NUCLEOTIDE SEQUENCE [LARGE SCALE GENOMIC DNA]</scope>
    <source>
        <strain evidence="8 9">VS-05</strain>
    </source>
</reference>
<feature type="binding site" evidence="5">
    <location>
        <position position="133"/>
    </location>
    <ligand>
        <name>ATP</name>
        <dbReference type="ChEBI" id="CHEBI:30616"/>
    </ligand>
</feature>
<dbReference type="GO" id="GO:0046872">
    <property type="term" value="F:metal ion binding"/>
    <property type="evidence" value="ECO:0007669"/>
    <property type="project" value="InterPro"/>
</dbReference>
<dbReference type="InterPro" id="IPR016185">
    <property type="entry name" value="PreATP-grasp_dom_sf"/>
</dbReference>
<evidence type="ECO:0000256" key="4">
    <source>
        <dbReference type="ARBA" id="ARBA00022840"/>
    </source>
</evidence>
<dbReference type="PANTHER" id="PTHR11609">
    <property type="entry name" value="PURINE BIOSYNTHESIS PROTEIN 6/7, PUR6/7"/>
    <property type="match status" value="1"/>
</dbReference>
<name>A0A1C7FCX3_9VIBR</name>
<dbReference type="Pfam" id="PF02222">
    <property type="entry name" value="ATP-grasp"/>
    <property type="match status" value="1"/>
</dbReference>
<keyword evidence="3 5" id="KW-0658">Purine biosynthesis</keyword>
<dbReference type="EMBL" id="CP016414">
    <property type="protein sequence ID" value="ANU37820.1"/>
    <property type="molecule type" value="Genomic_DNA"/>
</dbReference>
<dbReference type="AlphaFoldDB" id="A0A1C7FCX3"/>
<evidence type="ECO:0000256" key="3">
    <source>
        <dbReference type="ARBA" id="ARBA00022755"/>
    </source>
</evidence>
<dbReference type="Gene3D" id="3.30.470.20">
    <property type="entry name" value="ATP-grasp fold, B domain"/>
    <property type="match status" value="1"/>
</dbReference>
<feature type="binding site" evidence="5">
    <location>
        <begin position="257"/>
        <end position="258"/>
    </location>
    <ligand>
        <name>ATP</name>
        <dbReference type="ChEBI" id="CHEBI:30616"/>
    </ligand>
</feature>
<comment type="function">
    <text evidence="5">Catalyzes the ATP-dependent conversion of 5-aminoimidazole ribonucleotide (AIR) and HCO(3)(-) to N5-carboxyaminoimidazole ribonucleotide (N5-CAIR).</text>
</comment>
<accession>A0A1C7FCX3</accession>
<dbReference type="NCBIfam" id="TIGR01161">
    <property type="entry name" value="purK"/>
    <property type="match status" value="1"/>
</dbReference>
<keyword evidence="1 5" id="KW-0436">Ligase</keyword>
<comment type="catalytic activity">
    <reaction evidence="5 6">
        <text>5-amino-1-(5-phospho-beta-D-ribosyl)imidazole + hydrogencarbonate + ATP = 5-carboxyamino-1-(5-phospho-D-ribosyl)imidazole + ADP + phosphate + 2 H(+)</text>
        <dbReference type="Rhea" id="RHEA:19317"/>
        <dbReference type="ChEBI" id="CHEBI:15378"/>
        <dbReference type="ChEBI" id="CHEBI:17544"/>
        <dbReference type="ChEBI" id="CHEBI:30616"/>
        <dbReference type="ChEBI" id="CHEBI:43474"/>
        <dbReference type="ChEBI" id="CHEBI:58730"/>
        <dbReference type="ChEBI" id="CHEBI:137981"/>
        <dbReference type="ChEBI" id="CHEBI:456216"/>
        <dbReference type="EC" id="6.3.4.18"/>
    </reaction>
</comment>
<dbReference type="PATRIC" id="fig|45658.7.peg.2703"/>
<dbReference type="SUPFAM" id="SSF52440">
    <property type="entry name" value="PreATP-grasp domain"/>
    <property type="match status" value="1"/>
</dbReference>
<feature type="binding site" evidence="5">
    <location>
        <position position="183"/>
    </location>
    <ligand>
        <name>ATP</name>
        <dbReference type="ChEBI" id="CHEBI:30616"/>
    </ligand>
</feature>
<sequence>MRVLVLGAGQLARMMSLAGAPLNIELTAYDVSQSKVVHPLTQVEIKQDLASAIAQADVITAEFEHIPHDILDLCQRSGKFLPSSQAIKAGGDRRIEKALLDSAGVRNANYAVINTYEDFLAAIEHVGLPMVLKSALGGYDGKGQWRLKDANNIDAVWQEMAQCIASSDNQAIVAEEFVPFSREVSLVGARGKDGSIAVYPLAENVHTDGVLSLSTAIADPALQEQAQQMFTAVAQSLDYVGVLALEFFDVDGNLLVNEIAPRVHNSGHWTQQGAETCQFENHLRAVCGLPLGSTKLVRETTMINILGEDTLPPTLLAMDGCHIHWYGKEKRAGRKMGHINVCGDYSGELQRRLCALAEQLDQQAFPAIHNFAAGFNKFSL</sequence>
<feature type="domain" description="ATP-grasp" evidence="7">
    <location>
        <begin position="97"/>
        <end position="287"/>
    </location>
</feature>
<dbReference type="InterPro" id="IPR005875">
    <property type="entry name" value="PurK"/>
</dbReference>
<dbReference type="SUPFAM" id="SSF51246">
    <property type="entry name" value="Rudiment single hybrid motif"/>
    <property type="match status" value="1"/>
</dbReference>
<gene>
    <name evidence="5 6 8" type="primary">purK</name>
    <name evidence="8" type="ORF">VSVS05_02749</name>
</gene>
<dbReference type="GeneID" id="96872222"/>
<protein>
    <recommendedName>
        <fullName evidence="5 6">N5-carboxyaminoimidazole ribonucleotide synthase</fullName>
        <shortName evidence="5 6">N5-CAIR synthase</shortName>
        <ecNumber evidence="5 6">6.3.4.18</ecNumber>
    </recommendedName>
    <alternativeName>
        <fullName evidence="5 6">5-(carboxyamino)imidazole ribonucleotide synthetase</fullName>
    </alternativeName>
</protein>
<dbReference type="PANTHER" id="PTHR11609:SF5">
    <property type="entry name" value="PHOSPHORIBOSYLAMINOIMIDAZOLE CARBOXYLASE"/>
    <property type="match status" value="1"/>
</dbReference>
<dbReference type="InterPro" id="IPR040686">
    <property type="entry name" value="PurK_C"/>
</dbReference>
<comment type="subunit">
    <text evidence="5 6">Homodimer.</text>
</comment>
<dbReference type="InterPro" id="IPR013815">
    <property type="entry name" value="ATP_grasp_subdomain_1"/>
</dbReference>
<evidence type="ECO:0000256" key="6">
    <source>
        <dbReference type="RuleBase" id="RU361200"/>
    </source>
</evidence>
<dbReference type="Proteomes" id="UP000092528">
    <property type="component" value="Chromosome 1"/>
</dbReference>
<dbReference type="Pfam" id="PF22660">
    <property type="entry name" value="RS_preATP-grasp-like"/>
    <property type="match status" value="1"/>
</dbReference>
<evidence type="ECO:0000259" key="7">
    <source>
        <dbReference type="PROSITE" id="PS50975"/>
    </source>
</evidence>